<dbReference type="OrthoDB" id="3692150at2"/>
<organism evidence="2 3">
    <name type="scientific">Bacillus cereus</name>
    <dbReference type="NCBI Taxonomy" id="1396"/>
    <lineage>
        <taxon>Bacteria</taxon>
        <taxon>Bacillati</taxon>
        <taxon>Bacillota</taxon>
        <taxon>Bacilli</taxon>
        <taxon>Bacillales</taxon>
        <taxon>Bacillaceae</taxon>
        <taxon>Bacillus</taxon>
        <taxon>Bacillus cereus group</taxon>
    </lineage>
</organism>
<dbReference type="SUPFAM" id="SSF55729">
    <property type="entry name" value="Acyl-CoA N-acyltransferases (Nat)"/>
    <property type="match status" value="1"/>
</dbReference>
<evidence type="ECO:0000259" key="1">
    <source>
        <dbReference type="PROSITE" id="PS51186"/>
    </source>
</evidence>
<sequence>MTILPIRKDEAIIINMTKLYCKVFNKTNFDEMVERITRHMGYTGFKGAVAINDENEVVGFTYGYRSLEGQYYNQLMREALNLEQVDQWLEDCFEFVELAVHPQYRNEGLGTKLHNRLLDGISNRTSVLTTQINNEKARSLYERLDWVNLLEPFHPSKNDVPYVIMGKALKTKVNE</sequence>
<dbReference type="RefSeq" id="WP_098381206.1">
    <property type="nucleotide sequence ID" value="NZ_NTWE01000042.1"/>
</dbReference>
<gene>
    <name evidence="2" type="ORF">CN425_22390</name>
</gene>
<evidence type="ECO:0000313" key="3">
    <source>
        <dbReference type="Proteomes" id="UP000220635"/>
    </source>
</evidence>
<dbReference type="Pfam" id="PF00583">
    <property type="entry name" value="Acetyltransf_1"/>
    <property type="match status" value="1"/>
</dbReference>
<evidence type="ECO:0000313" key="2">
    <source>
        <dbReference type="EMBL" id="PEV97767.1"/>
    </source>
</evidence>
<dbReference type="EMBL" id="NTWE01000042">
    <property type="protein sequence ID" value="PEV97767.1"/>
    <property type="molecule type" value="Genomic_DNA"/>
</dbReference>
<feature type="domain" description="N-acetyltransferase" evidence="1">
    <location>
        <begin position="1"/>
        <end position="175"/>
    </location>
</feature>
<proteinExistence type="predicted"/>
<dbReference type="GO" id="GO:0016747">
    <property type="term" value="F:acyltransferase activity, transferring groups other than amino-acyl groups"/>
    <property type="evidence" value="ECO:0007669"/>
    <property type="project" value="InterPro"/>
</dbReference>
<dbReference type="PROSITE" id="PS51186">
    <property type="entry name" value="GNAT"/>
    <property type="match status" value="1"/>
</dbReference>
<accession>A0A2A8PQX4</accession>
<name>A0A2A8PQX4_BACCE</name>
<reference evidence="2 3" key="1">
    <citation type="submission" date="2017-09" db="EMBL/GenBank/DDBJ databases">
        <title>Large-scale bioinformatics analysis of Bacillus genomes uncovers conserved roles of natural products in bacterial physiology.</title>
        <authorList>
            <consortium name="Agbiome Team Llc"/>
            <person name="Bleich R.M."/>
            <person name="Grubbs K.J."/>
            <person name="Santa Maria K.C."/>
            <person name="Allen S.E."/>
            <person name="Farag S."/>
            <person name="Shank E.A."/>
            <person name="Bowers A."/>
        </authorList>
    </citation>
    <scope>NUCLEOTIDE SEQUENCE [LARGE SCALE GENOMIC DNA]</scope>
    <source>
        <strain evidence="2 3">AFS010695</strain>
    </source>
</reference>
<dbReference type="AlphaFoldDB" id="A0A2A8PQX4"/>
<dbReference type="CDD" id="cd04301">
    <property type="entry name" value="NAT_SF"/>
    <property type="match status" value="1"/>
</dbReference>
<dbReference type="Proteomes" id="UP000220635">
    <property type="component" value="Unassembled WGS sequence"/>
</dbReference>
<keyword evidence="2" id="KW-0808">Transferase</keyword>
<dbReference type="Gene3D" id="3.40.630.30">
    <property type="match status" value="1"/>
</dbReference>
<comment type="caution">
    <text evidence="2">The sequence shown here is derived from an EMBL/GenBank/DDBJ whole genome shotgun (WGS) entry which is preliminary data.</text>
</comment>
<dbReference type="InterPro" id="IPR000182">
    <property type="entry name" value="GNAT_dom"/>
</dbReference>
<protein>
    <submittedName>
        <fullName evidence="2">GNAT family N-acetyltransferase</fullName>
    </submittedName>
</protein>
<dbReference type="InterPro" id="IPR016181">
    <property type="entry name" value="Acyl_CoA_acyltransferase"/>
</dbReference>